<evidence type="ECO:0000313" key="11">
    <source>
        <dbReference type="Proteomes" id="UP000569092"/>
    </source>
</evidence>
<dbReference type="Gene3D" id="3.30.565.10">
    <property type="entry name" value="Histidine kinase-like ATPase, C-terminal domain"/>
    <property type="match status" value="1"/>
</dbReference>
<dbReference type="InterPro" id="IPR004358">
    <property type="entry name" value="Sig_transdc_His_kin-like_C"/>
</dbReference>
<keyword evidence="8" id="KW-0902">Two-component regulatory system</keyword>
<accession>A0A7W8J7U6</accession>
<dbReference type="GO" id="GO:0005524">
    <property type="term" value="F:ATP binding"/>
    <property type="evidence" value="ECO:0007669"/>
    <property type="project" value="UniProtKB-KW"/>
</dbReference>
<dbReference type="InterPro" id="IPR036890">
    <property type="entry name" value="HATPase_C_sf"/>
</dbReference>
<feature type="domain" description="Histidine kinase" evidence="9">
    <location>
        <begin position="411"/>
        <end position="628"/>
    </location>
</feature>
<dbReference type="InterPro" id="IPR035965">
    <property type="entry name" value="PAS-like_dom_sf"/>
</dbReference>
<dbReference type="PANTHER" id="PTHR43065:SF10">
    <property type="entry name" value="PEROXIDE STRESS-ACTIVATED HISTIDINE KINASE MAK3"/>
    <property type="match status" value="1"/>
</dbReference>
<dbReference type="SUPFAM" id="SSF55785">
    <property type="entry name" value="PYP-like sensor domain (PAS domain)"/>
    <property type="match status" value="1"/>
</dbReference>
<evidence type="ECO:0000256" key="8">
    <source>
        <dbReference type="ARBA" id="ARBA00023012"/>
    </source>
</evidence>
<evidence type="ECO:0000256" key="5">
    <source>
        <dbReference type="ARBA" id="ARBA00022741"/>
    </source>
</evidence>
<dbReference type="Proteomes" id="UP000569092">
    <property type="component" value="Unassembled WGS sequence"/>
</dbReference>
<name>A0A7W8J7U6_9BACT</name>
<dbReference type="Pfam" id="PF00512">
    <property type="entry name" value="HisKA"/>
    <property type="match status" value="1"/>
</dbReference>
<sequence>MRLKTKLVLAATGLTFAIVLVLSALFVGELLRQRIEQTAAANDVLVHEVWLEMRKAVETGLRANPPVDRSDEALHAAVVDALRSQTALTQVMNTIVRYSPTVQDVSVTDAHGLTLLSTDPDAVDQPAVFRFSLASVQNGPISRQMRVVFGKPRVLDISQSLERNGAPFLVVHVGVRSTFLKNAYEPWLLDALIFAALAALAAMLSAGLLANVALRPLEAISARLESLTLTGGAISERLLDSGVRNDAVVRVTKTLDRLGEQMRTQEAGYTALQANLNQMLDTLRDGVMLFTADRRAVMVSDAVAYFLGAPLNEDHEKLVGMRLEEIFAPDSVLGEAVLEAFAEGGQVSAQALTLEDGRQVQFSLDRIDDRLSGVGSVATLLTLRDMESVAQLGQELEVARRLAAIGRLTAGVGHEVKNPINAMVLHLELLRGKLAPGGAEAFGGAQRHVEILAGEMQRLDRVVQTLADFSRPMELHLREHDLRQVVAVVMELTSAEMKENRVRVVVDAPKDPLMVRVDAQLMQQALLNLLLNGMQAMPEGGAMVVRMRRDHQLAVVEVIDEGEGIPEKLLPRIFELYFTTKPKGSGIGLAMTYRILQLHGGAMEVRSNADPDSVERGTTFTFRLPAAAGVGGESRKAAGVVQNQKELGERV</sequence>
<comment type="caution">
    <text evidence="10">The sequence shown here is derived from an EMBL/GenBank/DDBJ whole genome shotgun (WGS) entry which is preliminary data.</text>
</comment>
<dbReference type="SMART" id="SM00388">
    <property type="entry name" value="HisKA"/>
    <property type="match status" value="1"/>
</dbReference>
<organism evidence="10 11">
    <name type="scientific">Tunturiibacter lichenicola</name>
    <dbReference type="NCBI Taxonomy" id="2051959"/>
    <lineage>
        <taxon>Bacteria</taxon>
        <taxon>Pseudomonadati</taxon>
        <taxon>Acidobacteriota</taxon>
        <taxon>Terriglobia</taxon>
        <taxon>Terriglobales</taxon>
        <taxon>Acidobacteriaceae</taxon>
        <taxon>Tunturiibacter</taxon>
    </lineage>
</organism>
<protein>
    <recommendedName>
        <fullName evidence="2">histidine kinase</fullName>
        <ecNumber evidence="2">2.7.13.3</ecNumber>
    </recommendedName>
</protein>
<dbReference type="SMART" id="SM00387">
    <property type="entry name" value="HATPase_c"/>
    <property type="match status" value="1"/>
</dbReference>
<dbReference type="InterPro" id="IPR005467">
    <property type="entry name" value="His_kinase_dom"/>
</dbReference>
<keyword evidence="4" id="KW-0808">Transferase</keyword>
<evidence type="ECO:0000256" key="3">
    <source>
        <dbReference type="ARBA" id="ARBA00022553"/>
    </source>
</evidence>
<evidence type="ECO:0000256" key="6">
    <source>
        <dbReference type="ARBA" id="ARBA00022777"/>
    </source>
</evidence>
<dbReference type="InterPro" id="IPR036097">
    <property type="entry name" value="HisK_dim/P_sf"/>
</dbReference>
<comment type="catalytic activity">
    <reaction evidence="1">
        <text>ATP + protein L-histidine = ADP + protein N-phospho-L-histidine.</text>
        <dbReference type="EC" id="2.7.13.3"/>
    </reaction>
</comment>
<dbReference type="Gene3D" id="1.10.287.130">
    <property type="match status" value="1"/>
</dbReference>
<dbReference type="Pfam" id="PF02518">
    <property type="entry name" value="HATPase_c"/>
    <property type="match status" value="1"/>
</dbReference>
<keyword evidence="6 10" id="KW-0418">Kinase</keyword>
<evidence type="ECO:0000256" key="1">
    <source>
        <dbReference type="ARBA" id="ARBA00000085"/>
    </source>
</evidence>
<dbReference type="CDD" id="cd00082">
    <property type="entry name" value="HisKA"/>
    <property type="match status" value="1"/>
</dbReference>
<dbReference type="Gene3D" id="3.30.450.20">
    <property type="entry name" value="PAS domain"/>
    <property type="match status" value="1"/>
</dbReference>
<proteinExistence type="predicted"/>
<dbReference type="PROSITE" id="PS50109">
    <property type="entry name" value="HIS_KIN"/>
    <property type="match status" value="1"/>
</dbReference>
<evidence type="ECO:0000256" key="2">
    <source>
        <dbReference type="ARBA" id="ARBA00012438"/>
    </source>
</evidence>
<reference evidence="10 11" key="1">
    <citation type="submission" date="2020-08" db="EMBL/GenBank/DDBJ databases">
        <title>Genomic Encyclopedia of Type Strains, Phase IV (KMG-V): Genome sequencing to study the core and pangenomes of soil and plant-associated prokaryotes.</title>
        <authorList>
            <person name="Whitman W."/>
        </authorList>
    </citation>
    <scope>NUCLEOTIDE SEQUENCE [LARGE SCALE GENOMIC DNA]</scope>
    <source>
        <strain evidence="10 11">M8US30</strain>
    </source>
</reference>
<evidence type="ECO:0000259" key="9">
    <source>
        <dbReference type="PROSITE" id="PS50109"/>
    </source>
</evidence>
<evidence type="ECO:0000256" key="4">
    <source>
        <dbReference type="ARBA" id="ARBA00022679"/>
    </source>
</evidence>
<keyword evidence="3" id="KW-0597">Phosphoprotein</keyword>
<dbReference type="SUPFAM" id="SSF55874">
    <property type="entry name" value="ATPase domain of HSP90 chaperone/DNA topoisomerase II/histidine kinase"/>
    <property type="match status" value="1"/>
</dbReference>
<gene>
    <name evidence="10" type="ORF">HDF10_002178</name>
</gene>
<keyword evidence="7" id="KW-0067">ATP-binding</keyword>
<dbReference type="SUPFAM" id="SSF47384">
    <property type="entry name" value="Homodimeric domain of signal transducing histidine kinase"/>
    <property type="match status" value="1"/>
</dbReference>
<dbReference type="InterPro" id="IPR003594">
    <property type="entry name" value="HATPase_dom"/>
</dbReference>
<dbReference type="InterPro" id="IPR003661">
    <property type="entry name" value="HisK_dim/P_dom"/>
</dbReference>
<dbReference type="AlphaFoldDB" id="A0A7W8J7U6"/>
<dbReference type="PANTHER" id="PTHR43065">
    <property type="entry name" value="SENSOR HISTIDINE KINASE"/>
    <property type="match status" value="1"/>
</dbReference>
<dbReference type="GO" id="GO:0000155">
    <property type="term" value="F:phosphorelay sensor kinase activity"/>
    <property type="evidence" value="ECO:0007669"/>
    <property type="project" value="InterPro"/>
</dbReference>
<evidence type="ECO:0000256" key="7">
    <source>
        <dbReference type="ARBA" id="ARBA00022840"/>
    </source>
</evidence>
<dbReference type="EC" id="2.7.13.3" evidence="2"/>
<keyword evidence="5" id="KW-0547">Nucleotide-binding</keyword>
<evidence type="ECO:0000313" key="10">
    <source>
        <dbReference type="EMBL" id="MBB5344199.1"/>
    </source>
</evidence>
<dbReference type="EMBL" id="JACHDZ010000003">
    <property type="protein sequence ID" value="MBB5344199.1"/>
    <property type="molecule type" value="Genomic_DNA"/>
</dbReference>
<dbReference type="PRINTS" id="PR00344">
    <property type="entry name" value="BCTRLSENSOR"/>
</dbReference>